<comment type="caution">
    <text evidence="2">The sequence shown here is derived from an EMBL/GenBank/DDBJ whole genome shotgun (WGS) entry which is preliminary data.</text>
</comment>
<dbReference type="Gene3D" id="2.130.10.10">
    <property type="entry name" value="YVTN repeat-like/Quinoprotein amine dehydrogenase"/>
    <property type="match status" value="1"/>
</dbReference>
<evidence type="ECO:0000256" key="1">
    <source>
        <dbReference type="SAM" id="SignalP"/>
    </source>
</evidence>
<dbReference type="InterPro" id="IPR011044">
    <property type="entry name" value="Quino_amine_DH_bsu"/>
</dbReference>
<dbReference type="EMBL" id="JBBYHV010000001">
    <property type="protein sequence ID" value="MEL1249809.1"/>
    <property type="molecule type" value="Genomic_DNA"/>
</dbReference>
<dbReference type="SUPFAM" id="SSF50969">
    <property type="entry name" value="YVTN repeat-like/Quinoprotein amine dehydrogenase"/>
    <property type="match status" value="1"/>
</dbReference>
<dbReference type="Pfam" id="PF05096">
    <property type="entry name" value="Glu_cyclase_2"/>
    <property type="match status" value="1"/>
</dbReference>
<organism evidence="2 3">
    <name type="scientific">Aurantiacibacter gilvus</name>
    <dbReference type="NCBI Taxonomy" id="3139141"/>
    <lineage>
        <taxon>Bacteria</taxon>
        <taxon>Pseudomonadati</taxon>
        <taxon>Pseudomonadota</taxon>
        <taxon>Alphaproteobacteria</taxon>
        <taxon>Sphingomonadales</taxon>
        <taxon>Erythrobacteraceae</taxon>
        <taxon>Aurantiacibacter</taxon>
    </lineage>
</organism>
<feature type="signal peptide" evidence="1">
    <location>
        <begin position="1"/>
        <end position="23"/>
    </location>
</feature>
<name>A0ABU9IBL7_9SPHN</name>
<dbReference type="Proteomes" id="UP001497045">
    <property type="component" value="Unassembled WGS sequence"/>
</dbReference>
<evidence type="ECO:0000313" key="2">
    <source>
        <dbReference type="EMBL" id="MEL1249809.1"/>
    </source>
</evidence>
<reference evidence="2 3" key="1">
    <citation type="submission" date="2024-04" db="EMBL/GenBank/DDBJ databases">
        <title>Aurantiacibacter sp. DGU6 16S ribosomal RNA gene Genome sequencing and assembly.</title>
        <authorList>
            <person name="Park S."/>
        </authorList>
    </citation>
    <scope>NUCLEOTIDE SEQUENCE [LARGE SCALE GENOMIC DNA]</scope>
    <source>
        <strain evidence="2 3">DGU6</strain>
    </source>
</reference>
<keyword evidence="3" id="KW-1185">Reference proteome</keyword>
<dbReference type="PANTHER" id="PTHR31270:SF1">
    <property type="entry name" value="GLUTAMINYL-PEPTIDE CYCLOTRANSFERASE"/>
    <property type="match status" value="1"/>
</dbReference>
<proteinExistence type="predicted"/>
<protein>
    <submittedName>
        <fullName evidence="2">Glutaminyl-peptide cyclotransferase</fullName>
    </submittedName>
</protein>
<dbReference type="PANTHER" id="PTHR31270">
    <property type="entry name" value="GLUTAMINYL-PEPTIDE CYCLOTRANSFERASE"/>
    <property type="match status" value="1"/>
</dbReference>
<dbReference type="InterPro" id="IPR015943">
    <property type="entry name" value="WD40/YVTN_repeat-like_dom_sf"/>
</dbReference>
<feature type="chain" id="PRO_5046788232" evidence="1">
    <location>
        <begin position="24"/>
        <end position="277"/>
    </location>
</feature>
<evidence type="ECO:0000313" key="3">
    <source>
        <dbReference type="Proteomes" id="UP001497045"/>
    </source>
</evidence>
<keyword evidence="1" id="KW-0732">Signal</keyword>
<gene>
    <name evidence="2" type="ORF">AAEO60_03905</name>
</gene>
<dbReference type="InterPro" id="IPR007788">
    <property type="entry name" value="QCT"/>
</dbReference>
<accession>A0ABU9IBL7</accession>
<dbReference type="RefSeq" id="WP_341672335.1">
    <property type="nucleotide sequence ID" value="NZ_JBBYHV010000001.1"/>
</dbReference>
<sequence>MMKVRNLLLSFMAALALPAAVQAQQPQAAAAEEAPAGPAVYDAQIIATYPHDANAFTQGLLWHDGALYESTGQEGESEVRRVTLETGEIEQSQPIPTEQFGEGLALWGDELVSLTWMDREVHRWDVATLEHRATQEFPFEGWGLTYDGTSLIASDGSSVLRFLDPETLEVQRELTVTLGGDEVIRLNELEWIDGMVFANVWFTGFLLGIDPVDGVVQQVVDLRPLVPANRQGRNDAVLNGIAHDPESGRLFVTGKLWPNLYEIRLVERVGATAAAAR</sequence>